<evidence type="ECO:0000256" key="4">
    <source>
        <dbReference type="ARBA" id="ARBA00022442"/>
    </source>
</evidence>
<evidence type="ECO:0000256" key="9">
    <source>
        <dbReference type="ARBA" id="ARBA00022741"/>
    </source>
</evidence>
<evidence type="ECO:0000256" key="10">
    <source>
        <dbReference type="ARBA" id="ARBA00022801"/>
    </source>
</evidence>
<keyword evidence="13" id="KW-0812">Transmembrane</keyword>
<feature type="domain" description="Calcineurin-like phosphoesterase" evidence="14">
    <location>
        <begin position="31"/>
        <end position="248"/>
    </location>
</feature>
<organism evidence="16 17">
    <name type="scientific">Drosophila kikkawai</name>
    <name type="common">Fruit fly</name>
    <dbReference type="NCBI Taxonomy" id="30033"/>
    <lineage>
        <taxon>Eukaryota</taxon>
        <taxon>Metazoa</taxon>
        <taxon>Ecdysozoa</taxon>
        <taxon>Arthropoda</taxon>
        <taxon>Hexapoda</taxon>
        <taxon>Insecta</taxon>
        <taxon>Pterygota</taxon>
        <taxon>Neoptera</taxon>
        <taxon>Endopterygota</taxon>
        <taxon>Diptera</taxon>
        <taxon>Brachycera</taxon>
        <taxon>Muscomorpha</taxon>
        <taxon>Ephydroidea</taxon>
        <taxon>Drosophilidae</taxon>
        <taxon>Drosophila</taxon>
        <taxon>Sophophora</taxon>
    </lineage>
</organism>
<dbReference type="GO" id="GO:0005615">
    <property type="term" value="C:extracellular space"/>
    <property type="evidence" value="ECO:0007669"/>
    <property type="project" value="UniProtKB-ARBA"/>
</dbReference>
<reference evidence="16" key="1">
    <citation type="submission" date="2025-05" db="UniProtKB">
        <authorList>
            <consortium name="RefSeq"/>
        </authorList>
    </citation>
    <scope>NUCLEOTIDE SEQUENCE [LARGE SCALE GENOMIC DNA]</scope>
    <source>
        <strain evidence="16">14028-0561.14</strain>
    </source>
</reference>
<name>A0A6P4I780_DROKI</name>
<sequence length="585" mass="66171">MIQLSFQETCTAVLLLLLILHDHIDGFKFILLHTNDMHARYDSVSAKGGKCKAEDDRQGYCYGGFGRVATALDKYRQEERDPVLYLNGGDTFHGTPWYTIYQGKMVAQMLNMLAPDAMSLGVHEFDDGTEVLAEFIDLIKFPVVSCNLKLINEPKLEESKNLKNFTIIKKGDRTIGIVGYIHAETKERTQPNNIIFQNEIPAINKAARKLTELGVNIIIALGHSGYKKDIEIAKMCPEVDVVVGGQSHTFLFTGRAPGKDIPEGPYPTIVVKPDGRKVPVVQAYAYTKYLGRMSLEFDKAGNLLNFKGEPILLDSRFKPKREIQDLLGKHRQVIDDMERHVVGTTSVYLNGDRNRCGYGECNFGNIIADSFVYARVQETLQDSSMWTDAPIGIINAGAIRASIDPGIITEADVITVMPFSNGLFHTRINGLQLMKALEHSAQLRSKNQNSGFLQVSGLRVKFNYTRPMGQRITEIKALCSDCQIPKYESVKTDQYYGVVLPSFLLNGGEGYNFVDKQNPQVYNMSLLERTAFIRYLQEHKIVYPERQERMTEQERYLSSKASSFLTQLLLELFAFLCFLYCFYLW</sequence>
<evidence type="ECO:0000259" key="15">
    <source>
        <dbReference type="Pfam" id="PF02872"/>
    </source>
</evidence>
<comment type="similarity">
    <text evidence="3 12">Belongs to the 5'-nucleotidase family.</text>
</comment>
<dbReference type="OrthoDB" id="7722975at2759"/>
<evidence type="ECO:0000256" key="7">
    <source>
        <dbReference type="ARBA" id="ARBA00022723"/>
    </source>
</evidence>
<evidence type="ECO:0000313" key="16">
    <source>
        <dbReference type="Proteomes" id="UP001652661"/>
    </source>
</evidence>
<dbReference type="Gene3D" id="3.90.780.10">
    <property type="entry name" value="5'-Nucleotidase, C-terminal domain"/>
    <property type="match status" value="1"/>
</dbReference>
<evidence type="ECO:0000256" key="2">
    <source>
        <dbReference type="ARBA" id="ARBA00004613"/>
    </source>
</evidence>
<keyword evidence="7" id="KW-0479">Metal-binding</keyword>
<dbReference type="GO" id="GO:0000166">
    <property type="term" value="F:nucleotide binding"/>
    <property type="evidence" value="ECO:0007669"/>
    <property type="project" value="UniProtKB-KW"/>
</dbReference>
<keyword evidence="13" id="KW-0472">Membrane</keyword>
<proteinExistence type="inferred from homology"/>
<accession>A0A6P4I780</accession>
<feature type="chain" id="PRO_5028501187" evidence="12">
    <location>
        <begin position="27"/>
        <end position="585"/>
    </location>
</feature>
<evidence type="ECO:0000256" key="3">
    <source>
        <dbReference type="ARBA" id="ARBA00006654"/>
    </source>
</evidence>
<feature type="domain" description="5'-Nucleotidase C-terminal" evidence="15">
    <location>
        <begin position="341"/>
        <end position="514"/>
    </location>
</feature>
<dbReference type="InterPro" id="IPR036907">
    <property type="entry name" value="5'-Nucleotdase_C_sf"/>
</dbReference>
<dbReference type="Gene3D" id="3.60.21.10">
    <property type="match status" value="1"/>
</dbReference>
<dbReference type="GO" id="GO:0008253">
    <property type="term" value="F:5'-nucleotidase activity"/>
    <property type="evidence" value="ECO:0007669"/>
    <property type="project" value="UniProtKB-EC"/>
</dbReference>
<keyword evidence="9 12" id="KW-0547">Nucleotide-binding</keyword>
<dbReference type="InterPro" id="IPR029052">
    <property type="entry name" value="Metallo-depent_PP-like"/>
</dbReference>
<keyword evidence="5" id="KW-0964">Secreted</keyword>
<evidence type="ECO:0000256" key="6">
    <source>
        <dbReference type="ARBA" id="ARBA00022656"/>
    </source>
</evidence>
<reference evidence="17" key="2">
    <citation type="submission" date="2025-08" db="UniProtKB">
        <authorList>
            <consortium name="RefSeq"/>
        </authorList>
    </citation>
    <scope>IDENTIFICATION</scope>
    <source>
        <strain evidence="17">14028-0561.14</strain>
        <tissue evidence="17">Whole fly</tissue>
    </source>
</reference>
<keyword evidence="13" id="KW-1133">Transmembrane helix</keyword>
<feature type="signal peptide" evidence="12">
    <location>
        <begin position="1"/>
        <end position="26"/>
    </location>
</feature>
<dbReference type="InterPro" id="IPR006179">
    <property type="entry name" value="5_nucleotidase/apyrase"/>
</dbReference>
<evidence type="ECO:0000256" key="12">
    <source>
        <dbReference type="RuleBase" id="RU362119"/>
    </source>
</evidence>
<dbReference type="GO" id="GO:0090729">
    <property type="term" value="F:toxin activity"/>
    <property type="evidence" value="ECO:0007669"/>
    <property type="project" value="UniProtKB-KW"/>
</dbReference>
<dbReference type="FunFam" id="3.60.21.10:FF:000020">
    <property type="entry name" value="NT5E isoform 4"/>
    <property type="match status" value="1"/>
</dbReference>
<dbReference type="Proteomes" id="UP001652661">
    <property type="component" value="Chromosome 2R"/>
</dbReference>
<evidence type="ECO:0000256" key="11">
    <source>
        <dbReference type="ARBA" id="ARBA00023240"/>
    </source>
</evidence>
<dbReference type="InterPro" id="IPR008334">
    <property type="entry name" value="5'-Nucleotdase_C"/>
</dbReference>
<keyword evidence="16" id="KW-1185">Reference proteome</keyword>
<dbReference type="PANTHER" id="PTHR11575:SF24">
    <property type="entry name" value="5'-NUCLEOTIDASE"/>
    <property type="match status" value="1"/>
</dbReference>
<comment type="subcellular location">
    <subcellularLocation>
        <location evidence="2">Secreted</location>
    </subcellularLocation>
</comment>
<keyword evidence="8 12" id="KW-0732">Signal</keyword>
<gene>
    <name evidence="17" type="primary">LOC108072892</name>
</gene>
<evidence type="ECO:0000313" key="17">
    <source>
        <dbReference type="RefSeq" id="XP_017019704.1"/>
    </source>
</evidence>
<keyword evidence="6" id="KW-0800">Toxin</keyword>
<keyword evidence="11" id="KW-1199">Hemostasis impairing toxin</keyword>
<evidence type="ECO:0000256" key="1">
    <source>
        <dbReference type="ARBA" id="ARBA00000815"/>
    </source>
</evidence>
<evidence type="ECO:0000256" key="5">
    <source>
        <dbReference type="ARBA" id="ARBA00022525"/>
    </source>
</evidence>
<dbReference type="SUPFAM" id="SSF56300">
    <property type="entry name" value="Metallo-dependent phosphatases"/>
    <property type="match status" value="1"/>
</dbReference>
<dbReference type="CDD" id="cd07409">
    <property type="entry name" value="MPP_CD73_N"/>
    <property type="match status" value="1"/>
</dbReference>
<evidence type="ECO:0000256" key="13">
    <source>
        <dbReference type="SAM" id="Phobius"/>
    </source>
</evidence>
<dbReference type="Pfam" id="PF00149">
    <property type="entry name" value="Metallophos"/>
    <property type="match status" value="1"/>
</dbReference>
<dbReference type="PRINTS" id="PR01607">
    <property type="entry name" value="APYRASEFAMLY"/>
</dbReference>
<keyword evidence="10 12" id="KW-0378">Hydrolase</keyword>
<dbReference type="Pfam" id="PF02872">
    <property type="entry name" value="5_nucleotid_C"/>
    <property type="match status" value="1"/>
</dbReference>
<evidence type="ECO:0000259" key="14">
    <source>
        <dbReference type="Pfam" id="PF00149"/>
    </source>
</evidence>
<evidence type="ECO:0000256" key="8">
    <source>
        <dbReference type="ARBA" id="ARBA00022729"/>
    </source>
</evidence>
<dbReference type="AlphaFoldDB" id="A0A6P4I780"/>
<dbReference type="GO" id="GO:0046872">
    <property type="term" value="F:metal ion binding"/>
    <property type="evidence" value="ECO:0007669"/>
    <property type="project" value="UniProtKB-KW"/>
</dbReference>
<dbReference type="FunFam" id="3.90.780.10:FF:000004">
    <property type="entry name" value="UDP-sugar hydrolase, putative"/>
    <property type="match status" value="1"/>
</dbReference>
<dbReference type="GO" id="GO:0006196">
    <property type="term" value="P:AMP catabolic process"/>
    <property type="evidence" value="ECO:0007669"/>
    <property type="project" value="TreeGrafter"/>
</dbReference>
<protein>
    <submittedName>
        <fullName evidence="17">Protein 5NUC</fullName>
    </submittedName>
</protein>
<dbReference type="InterPro" id="IPR004843">
    <property type="entry name" value="Calcineurin-like_PHP"/>
</dbReference>
<dbReference type="GO" id="GO:0005886">
    <property type="term" value="C:plasma membrane"/>
    <property type="evidence" value="ECO:0007669"/>
    <property type="project" value="TreeGrafter"/>
</dbReference>
<dbReference type="RefSeq" id="XP_017019704.1">
    <property type="nucleotide sequence ID" value="XM_017164215.3"/>
</dbReference>
<dbReference type="GeneID" id="108072892"/>
<comment type="catalytic activity">
    <reaction evidence="1">
        <text>a ribonucleoside 5'-phosphate + H2O = a ribonucleoside + phosphate</text>
        <dbReference type="Rhea" id="RHEA:12484"/>
        <dbReference type="ChEBI" id="CHEBI:15377"/>
        <dbReference type="ChEBI" id="CHEBI:18254"/>
        <dbReference type="ChEBI" id="CHEBI:43474"/>
        <dbReference type="ChEBI" id="CHEBI:58043"/>
        <dbReference type="EC" id="3.1.3.5"/>
    </reaction>
</comment>
<keyword evidence="4" id="KW-1201">Platelet aggregation inhibiting toxin</keyword>
<dbReference type="SUPFAM" id="SSF55816">
    <property type="entry name" value="5'-nucleotidase (syn. UDP-sugar hydrolase), C-terminal domain"/>
    <property type="match status" value="1"/>
</dbReference>
<dbReference type="PANTHER" id="PTHR11575">
    <property type="entry name" value="5'-NUCLEOTIDASE-RELATED"/>
    <property type="match status" value="1"/>
</dbReference>
<feature type="transmembrane region" description="Helical" evidence="13">
    <location>
        <begin position="564"/>
        <end position="584"/>
    </location>
</feature>